<proteinExistence type="predicted"/>
<feature type="compositionally biased region" description="Polar residues" evidence="1">
    <location>
        <begin position="329"/>
        <end position="348"/>
    </location>
</feature>
<dbReference type="InterPro" id="IPR036420">
    <property type="entry name" value="BRCT_dom_sf"/>
</dbReference>
<feature type="compositionally biased region" description="Polar residues" evidence="1">
    <location>
        <begin position="492"/>
        <end position="513"/>
    </location>
</feature>
<feature type="domain" description="BRCT" evidence="2">
    <location>
        <begin position="9"/>
        <end position="99"/>
    </location>
</feature>
<feature type="compositionally biased region" description="Basic and acidic residues" evidence="1">
    <location>
        <begin position="577"/>
        <end position="598"/>
    </location>
</feature>
<feature type="region of interest" description="Disordered" evidence="1">
    <location>
        <begin position="570"/>
        <end position="631"/>
    </location>
</feature>
<feature type="region of interest" description="Disordered" evidence="1">
    <location>
        <begin position="650"/>
        <end position="863"/>
    </location>
</feature>
<name>A0AAV3NK92_LITER</name>
<organism evidence="3 4">
    <name type="scientific">Lithospermum erythrorhizon</name>
    <name type="common">Purple gromwell</name>
    <name type="synonym">Lithospermum officinale var. erythrorhizon</name>
    <dbReference type="NCBI Taxonomy" id="34254"/>
    <lineage>
        <taxon>Eukaryota</taxon>
        <taxon>Viridiplantae</taxon>
        <taxon>Streptophyta</taxon>
        <taxon>Embryophyta</taxon>
        <taxon>Tracheophyta</taxon>
        <taxon>Spermatophyta</taxon>
        <taxon>Magnoliopsida</taxon>
        <taxon>eudicotyledons</taxon>
        <taxon>Gunneridae</taxon>
        <taxon>Pentapetalae</taxon>
        <taxon>asterids</taxon>
        <taxon>lamiids</taxon>
        <taxon>Boraginales</taxon>
        <taxon>Boraginaceae</taxon>
        <taxon>Boraginoideae</taxon>
        <taxon>Lithospermeae</taxon>
        <taxon>Lithospermum</taxon>
    </lineage>
</organism>
<dbReference type="EMBL" id="BAABME010000016">
    <property type="protein sequence ID" value="GAA0138500.1"/>
    <property type="molecule type" value="Genomic_DNA"/>
</dbReference>
<dbReference type="Proteomes" id="UP001454036">
    <property type="component" value="Unassembled WGS sequence"/>
</dbReference>
<dbReference type="AlphaFoldDB" id="A0AAV3NK92"/>
<feature type="compositionally biased region" description="Basic and acidic residues" evidence="1">
    <location>
        <begin position="726"/>
        <end position="749"/>
    </location>
</feature>
<evidence type="ECO:0000313" key="3">
    <source>
        <dbReference type="EMBL" id="GAA0138500.1"/>
    </source>
</evidence>
<dbReference type="PROSITE" id="PS50172">
    <property type="entry name" value="BRCT"/>
    <property type="match status" value="3"/>
</dbReference>
<dbReference type="Pfam" id="PF12738">
    <property type="entry name" value="PTCB-BRCT"/>
    <property type="match status" value="1"/>
</dbReference>
<feature type="domain" description="BRCT" evidence="2">
    <location>
        <begin position="923"/>
        <end position="1005"/>
    </location>
</feature>
<feature type="compositionally biased region" description="Acidic residues" evidence="1">
    <location>
        <begin position="206"/>
        <end position="215"/>
    </location>
</feature>
<feature type="region of interest" description="Disordered" evidence="1">
    <location>
        <begin position="320"/>
        <end position="348"/>
    </location>
</feature>
<evidence type="ECO:0000259" key="2">
    <source>
        <dbReference type="PROSITE" id="PS50172"/>
    </source>
</evidence>
<feature type="compositionally biased region" description="Polar residues" evidence="1">
    <location>
        <begin position="529"/>
        <end position="542"/>
    </location>
</feature>
<dbReference type="PANTHER" id="PTHR47181:SF2">
    <property type="entry name" value="BRCA1 C TERMINUS DOMAIN CONTAINING PROTEIN, EXPRESSED"/>
    <property type="match status" value="1"/>
</dbReference>
<reference evidence="3 4" key="1">
    <citation type="submission" date="2024-01" db="EMBL/GenBank/DDBJ databases">
        <title>The complete chloroplast genome sequence of Lithospermum erythrorhizon: insights into the phylogenetic relationship among Boraginaceae species and the maternal lineages of purple gromwells.</title>
        <authorList>
            <person name="Okada T."/>
            <person name="Watanabe K."/>
        </authorList>
    </citation>
    <scope>NUCLEOTIDE SEQUENCE [LARGE SCALE GENOMIC DNA]</scope>
</reference>
<evidence type="ECO:0000256" key="1">
    <source>
        <dbReference type="SAM" id="MobiDB-lite"/>
    </source>
</evidence>
<comment type="caution">
    <text evidence="3">The sequence shown here is derived from an EMBL/GenBank/DDBJ whole genome shotgun (WGS) entry which is preliminary data.</text>
</comment>
<feature type="region of interest" description="Disordered" evidence="1">
    <location>
        <begin position="490"/>
        <end position="546"/>
    </location>
</feature>
<feature type="compositionally biased region" description="Basic and acidic residues" evidence="1">
    <location>
        <begin position="671"/>
        <end position="701"/>
    </location>
</feature>
<evidence type="ECO:0000313" key="4">
    <source>
        <dbReference type="Proteomes" id="UP001454036"/>
    </source>
</evidence>
<gene>
    <name evidence="3" type="ORF">LIER_00237</name>
</gene>
<dbReference type="SUPFAM" id="SSF52113">
    <property type="entry name" value="BRCT domain"/>
    <property type="match status" value="3"/>
</dbReference>
<dbReference type="SMART" id="SM00292">
    <property type="entry name" value="BRCT"/>
    <property type="match status" value="4"/>
</dbReference>
<sequence length="1153" mass="128265">MAENNQDQLYNKIFQGVCFFLSGVDAFKKKQVRLKLLEGGGVEVSQCGPNCTHVIVDKVVYDDPICAAARRDAKVLVTSLWVEHSCDAGMPVDVTPIIYRPVRDLNGIPGAKSFVICLTGYQRQDREDIMTMVALMGATFSKPLVASKITHLVCFKFEGEKYELAKKIGKIKLVNHCWLEDCLRVWEILPEADYNKSSYELEIMEAEAKDSEEEREQVPTEPRSGRKVQSPQNLRIERSPHKPSLVESEILRNSKYSNASMIVLGPDHCHDTPSATKKNVTSCSTWGLEGIQNRYPDLPEALSTHALSEVSGFPLNQHANAITPEKMRNNSASTSRTAEKSPSNLSTISYSRRRATKVGLSLCSAQRKSNPGSTLAENKSAFNATATDEFNLSLPIEEPKKSSTAVVKTPVRQHLEKRTTDELLDKTKIGVSGCSGNSHDKTDKLAEVAQSSRRGVPSEIVSHFSASKATSFIEDKRDLGDPSLGELVKDICNSSPLGNSNSSKEVDSNSTPKQGRKKVLGSTRFGKLSSMNKKGSIHSSISAGRKLEENCDSERVKLLDVSADKTVNASMQTSYIEDPRSETNTKARPLDAETKSPDDEADVFFVASHENEREYMTSDKDETVGGNECMTTDKERGKCAAVCSARVEVNETTKEYTTAKSKDKGRKRHLPTKEHEEVKKDAFNVDTQEKKPKKIKSDGKTEKKRKNPSTTSVRAKGDDQIIGGNEDVKKDAFNVDTQEKKPKRSDGKMEKKRKSPVTTSGRAKGDDQIICGNEIVTKNKESSKNNAVCSARDALKKTSKENTTDGTMDKPRKRPLSKAKNLQNVKKAVNSRESQENAPRILEKNGVSENKKNKVSDTSGQSLISAQEKSLSSLQVEKENSSIVFADKGDDLHTGKVSSNSKKKPLMDLKGTTADQEKEPVWFLLSGHKFQRKEFQKIIRCLRGRVCRDSHNWSYQATHLILPDPIRRTEKFFGAAASGRWILKTDYLTASNEAGKFLDEHPYEWHKNSLTEDGSINLVAPRKWRLIRERTGHGAFYGMCIIVYGECFCPPLDTLKRVVKAGDGTVLATSPPYTRFLNSGVDFAIVSPGMPRVDIWIQEFLRHEIPCVLADYLVEYVCKPGYSLDKHVQYGTNSWAEKSLTNLVSRMDEIVED</sequence>
<dbReference type="PANTHER" id="PTHR47181">
    <property type="entry name" value="BRCA1 C TERMINUS DOMAIN CONTAINING PROTEIN, EXPRESSED"/>
    <property type="match status" value="1"/>
</dbReference>
<feature type="domain" description="BRCT" evidence="2">
    <location>
        <begin position="112"/>
        <end position="196"/>
    </location>
</feature>
<feature type="compositionally biased region" description="Basic and acidic residues" evidence="1">
    <location>
        <begin position="609"/>
        <end position="623"/>
    </location>
</feature>
<dbReference type="Pfam" id="PF00533">
    <property type="entry name" value="BRCT"/>
    <property type="match status" value="1"/>
</dbReference>
<dbReference type="Gene3D" id="3.40.50.10190">
    <property type="entry name" value="BRCT domain"/>
    <property type="match status" value="4"/>
</dbReference>
<feature type="region of interest" description="Disordered" evidence="1">
    <location>
        <begin position="206"/>
        <end position="243"/>
    </location>
</feature>
<accession>A0AAV3NK92</accession>
<keyword evidence="4" id="KW-1185">Reference proteome</keyword>
<dbReference type="CDD" id="cd17738">
    <property type="entry name" value="BRCT_TopBP1_rpt7"/>
    <property type="match status" value="1"/>
</dbReference>
<dbReference type="InterPro" id="IPR044254">
    <property type="entry name" value="At4g02110-like"/>
</dbReference>
<dbReference type="InterPro" id="IPR001357">
    <property type="entry name" value="BRCT_dom"/>
</dbReference>
<feature type="compositionally biased region" description="Basic and acidic residues" evidence="1">
    <location>
        <begin position="793"/>
        <end position="810"/>
    </location>
</feature>
<protein>
    <recommendedName>
        <fullName evidence="2">BRCT domain-containing protein</fullName>
    </recommendedName>
</protein>